<dbReference type="OrthoDB" id="5186731at2"/>
<name>A0A1T4XR05_9GAMM</name>
<dbReference type="InterPro" id="IPR014729">
    <property type="entry name" value="Rossmann-like_a/b/a_fold"/>
</dbReference>
<organism evidence="3 4">
    <name type="scientific">Thiothrix eikelboomii</name>
    <dbReference type="NCBI Taxonomy" id="92487"/>
    <lineage>
        <taxon>Bacteria</taxon>
        <taxon>Pseudomonadati</taxon>
        <taxon>Pseudomonadota</taxon>
        <taxon>Gammaproteobacteria</taxon>
        <taxon>Thiotrichales</taxon>
        <taxon>Thiotrichaceae</taxon>
        <taxon>Thiothrix</taxon>
    </lineage>
</organism>
<dbReference type="RefSeq" id="WP_078923773.1">
    <property type="nucleotide sequence ID" value="NZ_FUYB01000021.1"/>
</dbReference>
<comment type="similarity">
    <text evidence="1">Belongs to the universal stress protein A family.</text>
</comment>
<reference evidence="3 4" key="1">
    <citation type="submission" date="2017-02" db="EMBL/GenBank/DDBJ databases">
        <authorList>
            <person name="Peterson S.W."/>
        </authorList>
    </citation>
    <scope>NUCLEOTIDE SEQUENCE [LARGE SCALE GENOMIC DNA]</scope>
    <source>
        <strain evidence="3 4">ATCC 49788</strain>
    </source>
</reference>
<dbReference type="InterPro" id="IPR006016">
    <property type="entry name" value="UspA"/>
</dbReference>
<dbReference type="EMBL" id="FUYB01000021">
    <property type="protein sequence ID" value="SKA91982.1"/>
    <property type="molecule type" value="Genomic_DNA"/>
</dbReference>
<dbReference type="Proteomes" id="UP000190460">
    <property type="component" value="Unassembled WGS sequence"/>
</dbReference>
<sequence length="144" mass="15655">MSDIYILAYDGSPAARRTAEFAAGRAKLAQAQLHIVHVLEWSPYSFLTQEELAERHQRRTQELERATQSILEPLVSELTAAGQTVTSEVRYGNVAKTINEIATEKAAKVIYVAKSNETGLASRLLGNVPSALIQIAAVPVVVVP</sequence>
<dbReference type="SUPFAM" id="SSF52402">
    <property type="entry name" value="Adenine nucleotide alpha hydrolases-like"/>
    <property type="match status" value="1"/>
</dbReference>
<evidence type="ECO:0000313" key="3">
    <source>
        <dbReference type="EMBL" id="SKA91982.1"/>
    </source>
</evidence>
<dbReference type="CDD" id="cd00293">
    <property type="entry name" value="USP-like"/>
    <property type="match status" value="1"/>
</dbReference>
<gene>
    <name evidence="3" type="ORF">SAMN02745130_03330</name>
</gene>
<dbReference type="PANTHER" id="PTHR46268:SF6">
    <property type="entry name" value="UNIVERSAL STRESS PROTEIN UP12"/>
    <property type="match status" value="1"/>
</dbReference>
<feature type="domain" description="UspA" evidence="2">
    <location>
        <begin position="6"/>
        <end position="144"/>
    </location>
</feature>
<proteinExistence type="inferred from homology"/>
<dbReference type="Gene3D" id="3.40.50.620">
    <property type="entry name" value="HUPs"/>
    <property type="match status" value="1"/>
</dbReference>
<evidence type="ECO:0000259" key="2">
    <source>
        <dbReference type="Pfam" id="PF00582"/>
    </source>
</evidence>
<keyword evidence="4" id="KW-1185">Reference proteome</keyword>
<dbReference type="Pfam" id="PF00582">
    <property type="entry name" value="Usp"/>
    <property type="match status" value="1"/>
</dbReference>
<dbReference type="STRING" id="92487.SAMN02745130_03330"/>
<accession>A0A1T4XR05</accession>
<dbReference type="AlphaFoldDB" id="A0A1T4XR05"/>
<evidence type="ECO:0000256" key="1">
    <source>
        <dbReference type="ARBA" id="ARBA00008791"/>
    </source>
</evidence>
<evidence type="ECO:0000313" key="4">
    <source>
        <dbReference type="Proteomes" id="UP000190460"/>
    </source>
</evidence>
<dbReference type="PANTHER" id="PTHR46268">
    <property type="entry name" value="STRESS RESPONSE PROTEIN NHAX"/>
    <property type="match status" value="1"/>
</dbReference>
<protein>
    <submittedName>
        <fullName evidence="3">Nucleotide-binding universal stress protein, UspA family</fullName>
    </submittedName>
</protein>